<organism evidence="5 6">
    <name type="scientific">Microvirga guangxiensis</name>
    <dbReference type="NCBI Taxonomy" id="549386"/>
    <lineage>
        <taxon>Bacteria</taxon>
        <taxon>Pseudomonadati</taxon>
        <taxon>Pseudomonadota</taxon>
        <taxon>Alphaproteobacteria</taxon>
        <taxon>Hyphomicrobiales</taxon>
        <taxon>Methylobacteriaceae</taxon>
        <taxon>Microvirga</taxon>
    </lineage>
</organism>
<dbReference type="SUPFAM" id="SSF46785">
    <property type="entry name" value="Winged helix' DNA-binding domain"/>
    <property type="match status" value="1"/>
</dbReference>
<evidence type="ECO:0000256" key="2">
    <source>
        <dbReference type="SAM" id="Phobius"/>
    </source>
</evidence>
<dbReference type="Pfam" id="PF09339">
    <property type="entry name" value="HTH_IclR"/>
    <property type="match status" value="1"/>
</dbReference>
<evidence type="ECO:0000313" key="5">
    <source>
        <dbReference type="EMBL" id="SCY97072.1"/>
    </source>
</evidence>
<accession>A0A1G5K8X2</accession>
<dbReference type="EMBL" id="FMVJ01000009">
    <property type="protein sequence ID" value="SCY97072.1"/>
    <property type="molecule type" value="Genomic_DNA"/>
</dbReference>
<dbReference type="Proteomes" id="UP000199569">
    <property type="component" value="Unassembled WGS sequence"/>
</dbReference>
<dbReference type="InterPro" id="IPR012312">
    <property type="entry name" value="Hemerythrin-like"/>
</dbReference>
<feature type="coiled-coil region" evidence="1">
    <location>
        <begin position="55"/>
        <end position="89"/>
    </location>
</feature>
<feature type="domain" description="Hemerythrin-like" evidence="3">
    <location>
        <begin position="5"/>
        <end position="123"/>
    </location>
</feature>
<evidence type="ECO:0000259" key="4">
    <source>
        <dbReference type="Pfam" id="PF09339"/>
    </source>
</evidence>
<dbReference type="Gene3D" id="1.20.120.520">
    <property type="entry name" value="nmb1532 protein domain like"/>
    <property type="match status" value="1"/>
</dbReference>
<name>A0A1G5K8X2_9HYPH</name>
<dbReference type="InterPro" id="IPR036388">
    <property type="entry name" value="WH-like_DNA-bd_sf"/>
</dbReference>
<keyword evidence="6" id="KW-1185">Reference proteome</keyword>
<protein>
    <submittedName>
        <fullName evidence="5">IclR helix-turn-helix domain-containing protein</fullName>
    </submittedName>
</protein>
<sequence>MEFWHLIANDHANIVSLHKDILRAIPGAGVRSRDRLFDELDGELRRHIEAEEDSLYDALEDDKRAKRLIDELEDEHKQIKKQLRHLSRIGDKSSREWTQQFEDFTYLLDRHFHREQHELQPLAREVLNPEAIRAIRHVFAEEKIEEFRKRRHGALGDLPSGLMVGALASAAAGALAFIAWRSGSLQRLPAARPAQRLLSRLPVTNRLSGLFSRGGRAVRIHGPDVLRDVARRTRTPVQDISSRLQLPLGTTYSLVAALERQGLVRVFRPEETGRGRIVEITTQGRERAARSRQSSW</sequence>
<dbReference type="InterPro" id="IPR036390">
    <property type="entry name" value="WH_DNA-bd_sf"/>
</dbReference>
<gene>
    <name evidence="5" type="ORF">SAMN02927923_03119</name>
</gene>
<keyword evidence="1" id="KW-0175">Coiled coil</keyword>
<feature type="transmembrane region" description="Helical" evidence="2">
    <location>
        <begin position="158"/>
        <end position="180"/>
    </location>
</feature>
<dbReference type="Pfam" id="PF01814">
    <property type="entry name" value="Hemerythrin"/>
    <property type="match status" value="1"/>
</dbReference>
<dbReference type="STRING" id="549386.SAMN02927923_03119"/>
<evidence type="ECO:0000256" key="1">
    <source>
        <dbReference type="SAM" id="Coils"/>
    </source>
</evidence>
<dbReference type="Gene3D" id="1.10.10.10">
    <property type="entry name" value="Winged helix-like DNA-binding domain superfamily/Winged helix DNA-binding domain"/>
    <property type="match status" value="1"/>
</dbReference>
<feature type="domain" description="HTH iclR-type" evidence="4">
    <location>
        <begin position="224"/>
        <end position="265"/>
    </location>
</feature>
<dbReference type="RefSeq" id="WP_091136493.1">
    <property type="nucleotide sequence ID" value="NZ_FMVJ01000009.1"/>
</dbReference>
<dbReference type="OrthoDB" id="8017346at2"/>
<evidence type="ECO:0000259" key="3">
    <source>
        <dbReference type="Pfam" id="PF01814"/>
    </source>
</evidence>
<evidence type="ECO:0000313" key="6">
    <source>
        <dbReference type="Proteomes" id="UP000199569"/>
    </source>
</evidence>
<reference evidence="5 6" key="1">
    <citation type="submission" date="2016-10" db="EMBL/GenBank/DDBJ databases">
        <authorList>
            <person name="de Groot N.N."/>
        </authorList>
    </citation>
    <scope>NUCLEOTIDE SEQUENCE [LARGE SCALE GENOMIC DNA]</scope>
    <source>
        <strain evidence="5 6">CGMCC 1.7666</strain>
    </source>
</reference>
<keyword evidence="2" id="KW-0812">Transmembrane</keyword>
<dbReference type="PANTHER" id="PTHR35585">
    <property type="entry name" value="HHE DOMAIN PROTEIN (AFU_ORTHOLOGUE AFUA_4G00730)"/>
    <property type="match status" value="1"/>
</dbReference>
<dbReference type="AlphaFoldDB" id="A0A1G5K8X2"/>
<dbReference type="GO" id="GO:0003677">
    <property type="term" value="F:DNA binding"/>
    <property type="evidence" value="ECO:0007669"/>
    <property type="project" value="InterPro"/>
</dbReference>
<dbReference type="GO" id="GO:0006355">
    <property type="term" value="P:regulation of DNA-templated transcription"/>
    <property type="evidence" value="ECO:0007669"/>
    <property type="project" value="InterPro"/>
</dbReference>
<dbReference type="PANTHER" id="PTHR35585:SF1">
    <property type="entry name" value="HHE DOMAIN PROTEIN (AFU_ORTHOLOGUE AFUA_4G00730)"/>
    <property type="match status" value="1"/>
</dbReference>
<keyword evidence="2" id="KW-0472">Membrane</keyword>
<keyword evidence="2" id="KW-1133">Transmembrane helix</keyword>
<dbReference type="InterPro" id="IPR005471">
    <property type="entry name" value="Tscrpt_reg_IclR_N"/>
</dbReference>
<proteinExistence type="predicted"/>